<organism evidence="3 4">
    <name type="scientific">Raphanus sativus</name>
    <name type="common">Radish</name>
    <name type="synonym">Raphanus raphanistrum var. sativus</name>
    <dbReference type="NCBI Taxonomy" id="3726"/>
    <lineage>
        <taxon>Eukaryota</taxon>
        <taxon>Viridiplantae</taxon>
        <taxon>Streptophyta</taxon>
        <taxon>Embryophyta</taxon>
        <taxon>Tracheophyta</taxon>
        <taxon>Spermatophyta</taxon>
        <taxon>Magnoliopsida</taxon>
        <taxon>eudicotyledons</taxon>
        <taxon>Gunneridae</taxon>
        <taxon>Pentapetalae</taxon>
        <taxon>rosids</taxon>
        <taxon>malvids</taxon>
        <taxon>Brassicales</taxon>
        <taxon>Brassicaceae</taxon>
        <taxon>Brassiceae</taxon>
        <taxon>Raphanus</taxon>
    </lineage>
</organism>
<dbReference type="PANTHER" id="PTHR12357">
    <property type="entry name" value="YTH YT521-B HOMOLOGY DOMAIN-CONTAINING"/>
    <property type="match status" value="1"/>
</dbReference>
<dbReference type="Proteomes" id="UP000504610">
    <property type="component" value="Chromosome 9"/>
</dbReference>
<evidence type="ECO:0000313" key="3">
    <source>
        <dbReference type="Proteomes" id="UP000504610"/>
    </source>
</evidence>
<reference evidence="4" key="2">
    <citation type="submission" date="2025-08" db="UniProtKB">
        <authorList>
            <consortium name="RefSeq"/>
        </authorList>
    </citation>
    <scope>IDENTIFICATION</scope>
    <source>
        <tissue evidence="4">Leaf</tissue>
    </source>
</reference>
<evidence type="ECO:0000256" key="1">
    <source>
        <dbReference type="RuleBase" id="RU369095"/>
    </source>
</evidence>
<dbReference type="InterPro" id="IPR045168">
    <property type="entry name" value="YTH_prot"/>
</dbReference>
<gene>
    <name evidence="4" type="primary">LOC108830294</name>
</gene>
<evidence type="ECO:0000313" key="4">
    <source>
        <dbReference type="RefSeq" id="XP_056850137.1"/>
    </source>
</evidence>
<comment type="similarity">
    <text evidence="1">Belongs to the YTHDF family.</text>
</comment>
<feature type="domain" description="YTH" evidence="2">
    <location>
        <begin position="55"/>
        <end position="195"/>
    </location>
</feature>
<evidence type="ECO:0000259" key="2">
    <source>
        <dbReference type="PROSITE" id="PS50882"/>
    </source>
</evidence>
<dbReference type="GeneID" id="108830294"/>
<reference evidence="3" key="1">
    <citation type="journal article" date="2019" name="Database">
        <title>The radish genome database (RadishGD): an integrated information resource for radish genomics.</title>
        <authorList>
            <person name="Yu H.J."/>
            <person name="Baek S."/>
            <person name="Lee Y.J."/>
            <person name="Cho A."/>
            <person name="Mun J.H."/>
        </authorList>
    </citation>
    <scope>NUCLEOTIDE SEQUENCE [LARGE SCALE GENOMIC DNA]</scope>
    <source>
        <strain evidence="3">cv. WK10039</strain>
    </source>
</reference>
<name>A0A9W3CF24_RAPSA</name>
<dbReference type="PROSITE" id="PS50882">
    <property type="entry name" value="YTH"/>
    <property type="match status" value="1"/>
</dbReference>
<dbReference type="OrthoDB" id="306690at2759"/>
<dbReference type="GO" id="GO:0005737">
    <property type="term" value="C:cytoplasm"/>
    <property type="evidence" value="ECO:0007669"/>
    <property type="project" value="TreeGrafter"/>
</dbReference>
<sequence length="259" mass="30401">MMKSRQSEPYYETLETYQGLPCPYGGYCGFYYCVGSLIKRDQYNLPSFQTKYEEAMFFVIKSYREDDIHKSIKYSVWSSTLNGNKKLDSAYQESQKKVAEKSGTCHVFLFFSVNASGQFCGVAEMTGRVDYEKSMDFWQQDKWTGYFPVKWHIIKDVPNPQLRHVILENNENKPVTNSRDTQVRLLQGSEVLNIFKNYVAKTSILDDFEFYENREKVMVQKKLRFPPVQIKKKEEDLVADFQTVEISKSEKHTMTETVK</sequence>
<dbReference type="InterPro" id="IPR007275">
    <property type="entry name" value="YTH_domain"/>
</dbReference>
<dbReference type="AlphaFoldDB" id="A0A9W3CF24"/>
<dbReference type="RefSeq" id="XP_056850137.1">
    <property type="nucleotide sequence ID" value="XM_056994157.1"/>
</dbReference>
<dbReference type="CDD" id="cd21134">
    <property type="entry name" value="YTH"/>
    <property type="match status" value="1"/>
</dbReference>
<dbReference type="GO" id="GO:0061157">
    <property type="term" value="P:mRNA destabilization"/>
    <property type="evidence" value="ECO:0007669"/>
    <property type="project" value="TreeGrafter"/>
</dbReference>
<keyword evidence="3" id="KW-1185">Reference proteome</keyword>
<accession>A0A9W3CF24</accession>
<comment type="function">
    <text evidence="1">Specifically recognizes and binds N6-methyladenosine (m6A)-containing RNAs, and regulates mRNA stability. M6A is a modification present at internal sites of mRNAs and some non-coding RNAs and plays a role in mRNA stability and processing.</text>
</comment>
<dbReference type="GO" id="GO:1990247">
    <property type="term" value="F:N6-methyladenosine-containing RNA reader activity"/>
    <property type="evidence" value="ECO:0007669"/>
    <property type="project" value="UniProtKB-UniRule"/>
</dbReference>
<dbReference type="GO" id="GO:0003729">
    <property type="term" value="F:mRNA binding"/>
    <property type="evidence" value="ECO:0007669"/>
    <property type="project" value="UniProtKB-UniRule"/>
</dbReference>
<protein>
    <recommendedName>
        <fullName evidence="1">YTH domain-containing family protein</fullName>
    </recommendedName>
</protein>
<dbReference type="Gene3D" id="3.10.590.10">
    <property type="entry name" value="ph1033 like domains"/>
    <property type="match status" value="1"/>
</dbReference>
<dbReference type="PANTHER" id="PTHR12357:SF74">
    <property type="entry name" value="YTH DOMAIN-CONTAINING FAMILY PROTEIN"/>
    <property type="match status" value="1"/>
</dbReference>
<dbReference type="KEGG" id="rsz:108830294"/>
<dbReference type="Pfam" id="PF04146">
    <property type="entry name" value="YTH"/>
    <property type="match status" value="1"/>
</dbReference>
<keyword evidence="1" id="KW-0694">RNA-binding</keyword>
<proteinExistence type="inferred from homology"/>